<dbReference type="InterPro" id="IPR011701">
    <property type="entry name" value="MFS"/>
</dbReference>
<keyword evidence="2" id="KW-1003">Cell membrane</keyword>
<dbReference type="InterPro" id="IPR036259">
    <property type="entry name" value="MFS_trans_sf"/>
</dbReference>
<protein>
    <submittedName>
        <fullName evidence="8">Bacillibactin exporter</fullName>
    </submittedName>
</protein>
<comment type="subcellular location">
    <subcellularLocation>
        <location evidence="1">Cell membrane</location>
        <topology evidence="1">Multi-pass membrane protein</topology>
    </subcellularLocation>
</comment>
<dbReference type="InterPro" id="IPR020846">
    <property type="entry name" value="MFS_dom"/>
</dbReference>
<dbReference type="PROSITE" id="PS50850">
    <property type="entry name" value="MFS"/>
    <property type="match status" value="1"/>
</dbReference>
<keyword evidence="9" id="KW-1185">Reference proteome</keyword>
<evidence type="ECO:0000256" key="6">
    <source>
        <dbReference type="SAM" id="Phobius"/>
    </source>
</evidence>
<dbReference type="CDD" id="cd17473">
    <property type="entry name" value="MFS_arabinose_efflux_permease_like"/>
    <property type="match status" value="1"/>
</dbReference>
<dbReference type="InterPro" id="IPR050189">
    <property type="entry name" value="MFS_Efflux_Transporters"/>
</dbReference>
<reference evidence="8 9" key="1">
    <citation type="submission" date="2024-02" db="EMBL/GenBank/DDBJ databases">
        <title>Deinococcus aluminii NBRC 112889.</title>
        <authorList>
            <person name="Ichikawa N."/>
            <person name="Katano-Makiyama Y."/>
            <person name="Hidaka K."/>
        </authorList>
    </citation>
    <scope>NUCLEOTIDE SEQUENCE [LARGE SCALE GENOMIC DNA]</scope>
    <source>
        <strain evidence="8 9">NBRC 112889</strain>
    </source>
</reference>
<evidence type="ECO:0000313" key="8">
    <source>
        <dbReference type="EMBL" id="GAA5532443.1"/>
    </source>
</evidence>
<dbReference type="EMBL" id="BAABRV010000002">
    <property type="protein sequence ID" value="GAA5532443.1"/>
    <property type="molecule type" value="Genomic_DNA"/>
</dbReference>
<feature type="transmembrane region" description="Helical" evidence="6">
    <location>
        <begin position="57"/>
        <end position="76"/>
    </location>
</feature>
<dbReference type="PANTHER" id="PTHR43124:SF3">
    <property type="entry name" value="CHLORAMPHENICOL EFFLUX PUMP RV0191"/>
    <property type="match status" value="1"/>
</dbReference>
<feature type="transmembrane region" description="Helical" evidence="6">
    <location>
        <begin position="216"/>
        <end position="234"/>
    </location>
</feature>
<dbReference type="SUPFAM" id="SSF103473">
    <property type="entry name" value="MFS general substrate transporter"/>
    <property type="match status" value="1"/>
</dbReference>
<evidence type="ECO:0000256" key="4">
    <source>
        <dbReference type="ARBA" id="ARBA00022989"/>
    </source>
</evidence>
<feature type="transmembrane region" description="Helical" evidence="6">
    <location>
        <begin position="340"/>
        <end position="359"/>
    </location>
</feature>
<evidence type="ECO:0000256" key="3">
    <source>
        <dbReference type="ARBA" id="ARBA00022692"/>
    </source>
</evidence>
<dbReference type="Pfam" id="PF07690">
    <property type="entry name" value="MFS_1"/>
    <property type="match status" value="1"/>
</dbReference>
<comment type="caution">
    <text evidence="8">The sequence shown here is derived from an EMBL/GenBank/DDBJ whole genome shotgun (WGS) entry which is preliminary data.</text>
</comment>
<proteinExistence type="predicted"/>
<gene>
    <name evidence="8" type="primary">ymfD</name>
    <name evidence="8" type="ORF">Dalu01_00832</name>
</gene>
<keyword evidence="3 6" id="KW-0812">Transmembrane</keyword>
<name>A0ABP9XAQ5_9DEIO</name>
<feature type="transmembrane region" description="Helical" evidence="6">
    <location>
        <begin position="88"/>
        <end position="107"/>
    </location>
</feature>
<feature type="transmembrane region" description="Helical" evidence="6">
    <location>
        <begin position="17"/>
        <end position="37"/>
    </location>
</feature>
<feature type="transmembrane region" description="Helical" evidence="6">
    <location>
        <begin position="246"/>
        <end position="268"/>
    </location>
</feature>
<evidence type="ECO:0000256" key="2">
    <source>
        <dbReference type="ARBA" id="ARBA00022475"/>
    </source>
</evidence>
<feature type="transmembrane region" description="Helical" evidence="6">
    <location>
        <begin position="178"/>
        <end position="195"/>
    </location>
</feature>
<evidence type="ECO:0000256" key="1">
    <source>
        <dbReference type="ARBA" id="ARBA00004651"/>
    </source>
</evidence>
<evidence type="ECO:0000256" key="5">
    <source>
        <dbReference type="ARBA" id="ARBA00023136"/>
    </source>
</evidence>
<feature type="transmembrane region" description="Helical" evidence="6">
    <location>
        <begin position="119"/>
        <end position="140"/>
    </location>
</feature>
<feature type="transmembrane region" description="Helical" evidence="6">
    <location>
        <begin position="280"/>
        <end position="299"/>
    </location>
</feature>
<dbReference type="PANTHER" id="PTHR43124">
    <property type="entry name" value="PURINE EFFLUX PUMP PBUE"/>
    <property type="match status" value="1"/>
</dbReference>
<dbReference type="RefSeq" id="WP_345451573.1">
    <property type="nucleotide sequence ID" value="NZ_BAABRV010000002.1"/>
</dbReference>
<feature type="domain" description="Major facilitator superfamily (MFS) profile" evidence="7">
    <location>
        <begin position="15"/>
        <end position="397"/>
    </location>
</feature>
<evidence type="ECO:0000259" key="7">
    <source>
        <dbReference type="PROSITE" id="PS50850"/>
    </source>
</evidence>
<feature type="transmembrane region" description="Helical" evidence="6">
    <location>
        <begin position="152"/>
        <end position="172"/>
    </location>
</feature>
<keyword evidence="5 6" id="KW-0472">Membrane</keyword>
<dbReference type="Gene3D" id="1.20.1250.20">
    <property type="entry name" value="MFS general substrate transporter like domains"/>
    <property type="match status" value="1"/>
</dbReference>
<organism evidence="8 9">
    <name type="scientific">Deinococcus aluminii</name>
    <dbReference type="NCBI Taxonomy" id="1656885"/>
    <lineage>
        <taxon>Bacteria</taxon>
        <taxon>Thermotogati</taxon>
        <taxon>Deinococcota</taxon>
        <taxon>Deinococci</taxon>
        <taxon>Deinococcales</taxon>
        <taxon>Deinococcaceae</taxon>
        <taxon>Deinococcus</taxon>
    </lineage>
</organism>
<feature type="transmembrane region" description="Helical" evidence="6">
    <location>
        <begin position="305"/>
        <end position="328"/>
    </location>
</feature>
<sequence>MTAPTSPLRPVPWLTRVTLLLTATLTIMSGATIAPSLPAMQVHFTQGHGAGLPNADVLVRLTVTVVGLAIAVSAPVSGYLTDRIGRRPVLVVAMLLYALAGSSGLYAPTLGSLMLGRVLLGLAVGATMTAGSALVADLFAGQERARFLGLQSAFTSLGGVIFLPLGGLLAGMGWRLPFAVYLAALLLVPLALRLPRGETAGQQTAEVAAEQVRWQPVALTYGVALSYMLVYYLMPTQLPYRLEGLGVAPALVGFVMGVSTLSGALAALWFSRRGGTRTPVLTAGFSLVALAVGWTVVSLAPGAGWVVPGLIIGGAGAGLVTPNLNTFLAALAPAHARGRVMSGLSASIFLGQFLSPLLARPFVHGTDVSQTFAAAAVFAVLVGAGLLVLGWRLTTQRAAAAD</sequence>
<accession>A0ABP9XAQ5</accession>
<feature type="transmembrane region" description="Helical" evidence="6">
    <location>
        <begin position="371"/>
        <end position="391"/>
    </location>
</feature>
<keyword evidence="4 6" id="KW-1133">Transmembrane helix</keyword>
<dbReference type="Proteomes" id="UP001404956">
    <property type="component" value="Unassembled WGS sequence"/>
</dbReference>
<evidence type="ECO:0000313" key="9">
    <source>
        <dbReference type="Proteomes" id="UP001404956"/>
    </source>
</evidence>